<organism evidence="3 4">
    <name type="scientific">Halomonas tibetensis</name>
    <dbReference type="NCBI Taxonomy" id="2259590"/>
    <lineage>
        <taxon>Bacteria</taxon>
        <taxon>Pseudomonadati</taxon>
        <taxon>Pseudomonadota</taxon>
        <taxon>Gammaproteobacteria</taxon>
        <taxon>Oceanospirillales</taxon>
        <taxon>Halomonadaceae</taxon>
        <taxon>Halomonas</taxon>
    </lineage>
</organism>
<dbReference type="InterPro" id="IPR029767">
    <property type="entry name" value="WecB-like"/>
</dbReference>
<name>A0ABV7B9S7_9GAMM</name>
<dbReference type="Gene3D" id="3.40.50.2000">
    <property type="entry name" value="Glycogen Phosphorylase B"/>
    <property type="match status" value="2"/>
</dbReference>
<feature type="domain" description="UDP-N-acetylglucosamine 2-epimerase" evidence="2">
    <location>
        <begin position="25"/>
        <end position="364"/>
    </location>
</feature>
<evidence type="ECO:0000256" key="1">
    <source>
        <dbReference type="RuleBase" id="RU003513"/>
    </source>
</evidence>
<dbReference type="Pfam" id="PF02350">
    <property type="entry name" value="Epimerase_2"/>
    <property type="match status" value="1"/>
</dbReference>
<comment type="caution">
    <text evidence="3">The sequence shown here is derived from an EMBL/GenBank/DDBJ whole genome shotgun (WGS) entry which is preliminary data.</text>
</comment>
<keyword evidence="4" id="KW-1185">Reference proteome</keyword>
<dbReference type="PANTHER" id="PTHR43174">
    <property type="entry name" value="UDP-N-ACETYLGLUCOSAMINE 2-EPIMERASE"/>
    <property type="match status" value="1"/>
</dbReference>
<dbReference type="Proteomes" id="UP001595386">
    <property type="component" value="Unassembled WGS sequence"/>
</dbReference>
<comment type="similarity">
    <text evidence="1">Belongs to the UDP-N-acetylglucosamine 2-epimerase family.</text>
</comment>
<dbReference type="InterPro" id="IPR003331">
    <property type="entry name" value="UDP_GlcNAc_Epimerase_2_dom"/>
</dbReference>
<keyword evidence="1 3" id="KW-0413">Isomerase</keyword>
<dbReference type="EMBL" id="JBHRSQ010000040">
    <property type="protein sequence ID" value="MFC2993568.1"/>
    <property type="molecule type" value="Genomic_DNA"/>
</dbReference>
<reference evidence="4" key="1">
    <citation type="journal article" date="2019" name="Int. J. Syst. Evol. Microbiol.">
        <title>The Global Catalogue of Microorganisms (GCM) 10K type strain sequencing project: providing services to taxonomists for standard genome sequencing and annotation.</title>
        <authorList>
            <consortium name="The Broad Institute Genomics Platform"/>
            <consortium name="The Broad Institute Genome Sequencing Center for Infectious Disease"/>
            <person name="Wu L."/>
            <person name="Ma J."/>
        </authorList>
    </citation>
    <scope>NUCLEOTIDE SEQUENCE [LARGE SCALE GENOMIC DNA]</scope>
    <source>
        <strain evidence="4">KCTC 52660</strain>
    </source>
</reference>
<sequence>MKVMTILGTRPEIIRLSRVIAALDQVVDHKIVHTGQNYDHELNEVFFEELGVRHPDHFLNVDTSSLGRSLGEILIKTEQVLLEEKPDAVLVLGDTNSAIATLMAKRMKIPTYHMEAGNRSFDANVPEEINRKLVDHLADFNLVYTEHARRHLISEGLSHRFIYLTGSPMREVLEHMLPQIESSSILETLGLEAGKYFIVSVHREENVDSQANLREVVEALQALHQHYGYPVVVSTHPRTRNRLEKLGLAGDDKEESEGIRFLKPFGFLDYNHLQMHAHCAISDSGTISEEASILGFPAVTMRRSIERPEALDTGAIALTGLRKEGLLDGVRIATVSRDVFSGTEREVPEAYQVRNTSERVVRLITGTAKLANRWRNMDEFSRYDWG</sequence>
<dbReference type="EC" id="5.1.3.14" evidence="3"/>
<dbReference type="NCBIfam" id="TIGR00236">
    <property type="entry name" value="wecB"/>
    <property type="match status" value="1"/>
</dbReference>
<proteinExistence type="inferred from homology"/>
<accession>A0ABV7B9S7</accession>
<evidence type="ECO:0000313" key="3">
    <source>
        <dbReference type="EMBL" id="MFC2993568.1"/>
    </source>
</evidence>
<dbReference type="RefSeq" id="WP_379761307.1">
    <property type="nucleotide sequence ID" value="NZ_JBHRSQ010000040.1"/>
</dbReference>
<evidence type="ECO:0000313" key="4">
    <source>
        <dbReference type="Proteomes" id="UP001595386"/>
    </source>
</evidence>
<dbReference type="GO" id="GO:0008761">
    <property type="term" value="F:UDP-N-acetylglucosamine 2-epimerase activity"/>
    <property type="evidence" value="ECO:0007669"/>
    <property type="project" value="UniProtKB-EC"/>
</dbReference>
<protein>
    <submittedName>
        <fullName evidence="3">Non-hydrolyzing UDP-N-acetylglucosamine 2-epimerase</fullName>
        <ecNumber evidence="3">5.1.3.14</ecNumber>
    </submittedName>
</protein>
<gene>
    <name evidence="3" type="primary">wecB</name>
    <name evidence="3" type="ORF">ACFODV_16225</name>
</gene>
<dbReference type="CDD" id="cd03786">
    <property type="entry name" value="GTB_UDP-GlcNAc_2-Epimerase"/>
    <property type="match status" value="1"/>
</dbReference>
<dbReference type="SUPFAM" id="SSF53756">
    <property type="entry name" value="UDP-Glycosyltransferase/glycogen phosphorylase"/>
    <property type="match status" value="1"/>
</dbReference>
<evidence type="ECO:0000259" key="2">
    <source>
        <dbReference type="Pfam" id="PF02350"/>
    </source>
</evidence>
<dbReference type="PANTHER" id="PTHR43174:SF1">
    <property type="entry name" value="UDP-N-ACETYLGLUCOSAMINE 2-EPIMERASE"/>
    <property type="match status" value="1"/>
</dbReference>